<dbReference type="PIRSF" id="PIRSF000726">
    <property type="entry name" value="Asp_kin"/>
    <property type="match status" value="1"/>
</dbReference>
<evidence type="ECO:0000256" key="5">
    <source>
        <dbReference type="ARBA" id="ARBA00022840"/>
    </source>
</evidence>
<dbReference type="GO" id="GO:0004072">
    <property type="term" value="F:aspartate kinase activity"/>
    <property type="evidence" value="ECO:0007669"/>
    <property type="project" value="UniProtKB-EC"/>
</dbReference>
<evidence type="ECO:0000256" key="2">
    <source>
        <dbReference type="ARBA" id="ARBA00022679"/>
    </source>
</evidence>
<name>A0A3E2HCD9_SCYLI</name>
<comment type="caution">
    <text evidence="9">The sequence shown here is derived from an EMBL/GenBank/DDBJ whole genome shotgun (WGS) entry which is preliminary data.</text>
</comment>
<dbReference type="NCBIfam" id="TIGR00657">
    <property type="entry name" value="asp_kinases"/>
    <property type="match status" value="1"/>
</dbReference>
<keyword evidence="2 7" id="KW-0808">Transferase</keyword>
<dbReference type="InterPro" id="IPR018042">
    <property type="entry name" value="Aspartate_kinase_CS"/>
</dbReference>
<dbReference type="OrthoDB" id="4323675at2759"/>
<accession>A0A3E2HCD9</accession>
<dbReference type="GO" id="GO:0009090">
    <property type="term" value="P:homoserine biosynthetic process"/>
    <property type="evidence" value="ECO:0007669"/>
    <property type="project" value="TreeGrafter"/>
</dbReference>
<evidence type="ECO:0000256" key="4">
    <source>
        <dbReference type="ARBA" id="ARBA00022777"/>
    </source>
</evidence>
<dbReference type="AlphaFoldDB" id="A0A3E2HCD9"/>
<dbReference type="InterPro" id="IPR001341">
    <property type="entry name" value="Asp_kinase"/>
</dbReference>
<dbReference type="OMA" id="THWEQEN"/>
<dbReference type="PROSITE" id="PS51671">
    <property type="entry name" value="ACT"/>
    <property type="match status" value="1"/>
</dbReference>
<evidence type="ECO:0000256" key="6">
    <source>
        <dbReference type="ARBA" id="ARBA00047872"/>
    </source>
</evidence>
<dbReference type="SUPFAM" id="SSF55021">
    <property type="entry name" value="ACT-like"/>
    <property type="match status" value="2"/>
</dbReference>
<protein>
    <recommendedName>
        <fullName evidence="7">Aspartokinase</fullName>
        <ecNumber evidence="7">2.7.2.4</ecNumber>
    </recommendedName>
</protein>
<sequence length="504" mass="54905">MPGALQENQWVVQKYGGTSLGKLLDTITSNIIPKYLKTTRVAVVCSALSGTTKSLGTTSLLLQAIDNAVGSSRSEEALKRTINTIKEEHIKACRLALASGATKNKDQLLVEIELQIVDECNQLYCFLAAAQGIKAEFVSLLDIITKAYTSNLYKQKEAYDRLGSRFFDSLAIEIGHMLRACEDRVPVITGFFGMMPYSLLQSVGRGYSDLCAALCAAGISATELQIWKEVDGIFTADPRKIPSARLLATVTLEEASELTYYGSEVIHPLTMEQIRNAKIPLRIKNVKNPNGSGTIIYPHQNYNRNTDSLPSSLASSVESLASLVDGVSSFMSANGYYGEDRNRRTPTALTTKDSIILMNIVSLRQTKSHGFLAQVFAKLDELHVVADLITSSEQSVSVALASLDEALKIDRLILSLEKIGKIEILENMSIVSVIGHKMRNMVGIAGQIFSELAKGGVNIYLIGQGASEINISFVVKDVDAQLAMNLVHANVLGIPQYTGSPWLY</sequence>
<dbReference type="Proteomes" id="UP000258309">
    <property type="component" value="Unassembled WGS sequence"/>
</dbReference>
<evidence type="ECO:0000256" key="3">
    <source>
        <dbReference type="ARBA" id="ARBA00022741"/>
    </source>
</evidence>
<keyword evidence="4 7" id="KW-0418">Kinase</keyword>
<dbReference type="PROSITE" id="PS00324">
    <property type="entry name" value="ASPARTOKINASE"/>
    <property type="match status" value="1"/>
</dbReference>
<feature type="non-terminal residue" evidence="9">
    <location>
        <position position="504"/>
    </location>
</feature>
<dbReference type="EC" id="2.7.2.4" evidence="7"/>
<dbReference type="STRING" id="5539.A0A3E2HCD9"/>
<dbReference type="InterPro" id="IPR001048">
    <property type="entry name" value="Asp/Glu/Uridylate_kinase"/>
</dbReference>
<comment type="similarity">
    <text evidence="1 7">Belongs to the aspartokinase family.</text>
</comment>
<feature type="domain" description="ACT" evidence="8">
    <location>
        <begin position="433"/>
        <end position="504"/>
    </location>
</feature>
<evidence type="ECO:0000259" key="8">
    <source>
        <dbReference type="PROSITE" id="PS51671"/>
    </source>
</evidence>
<dbReference type="InterPro" id="IPR045865">
    <property type="entry name" value="ACT-like_dom_sf"/>
</dbReference>
<dbReference type="Gene3D" id="3.40.1160.10">
    <property type="entry name" value="Acetylglutamate kinase-like"/>
    <property type="match status" value="1"/>
</dbReference>
<dbReference type="InterPro" id="IPR002912">
    <property type="entry name" value="ACT_dom"/>
</dbReference>
<keyword evidence="10" id="KW-1185">Reference proteome</keyword>
<comment type="catalytic activity">
    <reaction evidence="6 7">
        <text>L-aspartate + ATP = 4-phospho-L-aspartate + ADP</text>
        <dbReference type="Rhea" id="RHEA:23776"/>
        <dbReference type="ChEBI" id="CHEBI:29991"/>
        <dbReference type="ChEBI" id="CHEBI:30616"/>
        <dbReference type="ChEBI" id="CHEBI:57535"/>
        <dbReference type="ChEBI" id="CHEBI:456216"/>
        <dbReference type="EC" id="2.7.2.4"/>
    </reaction>
</comment>
<keyword evidence="3" id="KW-0547">Nucleotide-binding</keyword>
<dbReference type="GO" id="GO:0005524">
    <property type="term" value="F:ATP binding"/>
    <property type="evidence" value="ECO:0007669"/>
    <property type="project" value="UniProtKB-KW"/>
</dbReference>
<evidence type="ECO:0000256" key="1">
    <source>
        <dbReference type="ARBA" id="ARBA00010122"/>
    </source>
</evidence>
<feature type="non-terminal residue" evidence="9">
    <location>
        <position position="1"/>
    </location>
</feature>
<dbReference type="EMBL" id="NCSJ02000091">
    <property type="protein sequence ID" value="RFU30812.1"/>
    <property type="molecule type" value="Genomic_DNA"/>
</dbReference>
<dbReference type="PANTHER" id="PTHR21499:SF59">
    <property type="entry name" value="ASPARTOKINASE"/>
    <property type="match status" value="1"/>
</dbReference>
<reference evidence="9 10" key="1">
    <citation type="submission" date="2018-05" db="EMBL/GenBank/DDBJ databases">
        <title>Draft genome sequence of Scytalidium lignicola DSM 105466, a ubiquitous saprotrophic fungus.</title>
        <authorList>
            <person name="Buettner E."/>
            <person name="Gebauer A.M."/>
            <person name="Hofrichter M."/>
            <person name="Liers C."/>
            <person name="Kellner H."/>
        </authorList>
    </citation>
    <scope>NUCLEOTIDE SEQUENCE [LARGE SCALE GENOMIC DNA]</scope>
    <source>
        <strain evidence="9 10">DSM 105466</strain>
    </source>
</reference>
<evidence type="ECO:0000256" key="7">
    <source>
        <dbReference type="RuleBase" id="RU003448"/>
    </source>
</evidence>
<evidence type="ECO:0000313" key="10">
    <source>
        <dbReference type="Proteomes" id="UP000258309"/>
    </source>
</evidence>
<gene>
    <name evidence="9" type="ORF">B7463_g5523</name>
</gene>
<dbReference type="Pfam" id="PF22468">
    <property type="entry name" value="ACT_9"/>
    <property type="match status" value="1"/>
</dbReference>
<dbReference type="GO" id="GO:0009089">
    <property type="term" value="P:lysine biosynthetic process via diaminopimelate"/>
    <property type="evidence" value="ECO:0007669"/>
    <property type="project" value="InterPro"/>
</dbReference>
<dbReference type="InterPro" id="IPR054352">
    <property type="entry name" value="ACT_Aspartokinase"/>
</dbReference>
<dbReference type="SUPFAM" id="SSF53633">
    <property type="entry name" value="Carbamate kinase-like"/>
    <property type="match status" value="1"/>
</dbReference>
<dbReference type="PANTHER" id="PTHR21499">
    <property type="entry name" value="ASPARTATE KINASE"/>
    <property type="match status" value="1"/>
</dbReference>
<dbReference type="GO" id="GO:0005829">
    <property type="term" value="C:cytosol"/>
    <property type="evidence" value="ECO:0007669"/>
    <property type="project" value="TreeGrafter"/>
</dbReference>
<dbReference type="Pfam" id="PF00696">
    <property type="entry name" value="AA_kinase"/>
    <property type="match status" value="1"/>
</dbReference>
<proteinExistence type="inferred from homology"/>
<keyword evidence="5" id="KW-0067">ATP-binding</keyword>
<dbReference type="InterPro" id="IPR036393">
    <property type="entry name" value="AceGlu_kinase-like_sf"/>
</dbReference>
<dbReference type="Gene3D" id="3.30.70.260">
    <property type="match status" value="2"/>
</dbReference>
<dbReference type="InterPro" id="IPR005260">
    <property type="entry name" value="Asp_kin_monofn"/>
</dbReference>
<evidence type="ECO:0000313" key="9">
    <source>
        <dbReference type="EMBL" id="RFU30812.1"/>
    </source>
</evidence>
<organism evidence="9 10">
    <name type="scientific">Scytalidium lignicola</name>
    <name type="common">Hyphomycete</name>
    <dbReference type="NCBI Taxonomy" id="5539"/>
    <lineage>
        <taxon>Eukaryota</taxon>
        <taxon>Fungi</taxon>
        <taxon>Dikarya</taxon>
        <taxon>Ascomycota</taxon>
        <taxon>Pezizomycotina</taxon>
        <taxon>Leotiomycetes</taxon>
        <taxon>Leotiomycetes incertae sedis</taxon>
        <taxon>Scytalidium</taxon>
    </lineage>
</organism>